<evidence type="ECO:0000313" key="1">
    <source>
        <dbReference type="EMBL" id="OSS42777.1"/>
    </source>
</evidence>
<evidence type="ECO:0000313" key="3">
    <source>
        <dbReference type="Proteomes" id="UP000194141"/>
    </source>
</evidence>
<gene>
    <name evidence="2" type="ORF">DESAMIL20_333</name>
    <name evidence="1" type="ORF">DESAMIL20_406</name>
</gene>
<keyword evidence="3" id="KW-1185">Reference proteome</keyword>
<dbReference type="EMBL" id="MDSU01000003">
    <property type="protein sequence ID" value="OSS42852.1"/>
    <property type="molecule type" value="Genomic_DNA"/>
</dbReference>
<sequence length="43" mass="4945">MQFGLPVFEVIEFLGKIGFFGEYKDKIDKEILESALNSYNKSV</sequence>
<comment type="caution">
    <text evidence="2">The sequence shown here is derived from an EMBL/GenBank/DDBJ whole genome shotgun (WGS) entry which is preliminary data.</text>
</comment>
<dbReference type="AlphaFoldDB" id="A0A1X4XZ81"/>
<organism evidence="2 3">
    <name type="scientific">Desulfurella amilsii</name>
    <dbReference type="NCBI Taxonomy" id="1562698"/>
    <lineage>
        <taxon>Bacteria</taxon>
        <taxon>Pseudomonadati</taxon>
        <taxon>Campylobacterota</taxon>
        <taxon>Desulfurellia</taxon>
        <taxon>Desulfurellales</taxon>
        <taxon>Desulfurellaceae</taxon>
        <taxon>Desulfurella</taxon>
    </lineage>
</organism>
<dbReference type="STRING" id="1562698.DESAMIL20_333"/>
<dbReference type="RefSeq" id="WP_275074212.1">
    <property type="nucleotide sequence ID" value="NZ_MDSU01000003.1"/>
</dbReference>
<accession>A0A1X4XZ81</accession>
<protein>
    <submittedName>
        <fullName evidence="2">Uncharacterized protein</fullName>
    </submittedName>
</protein>
<name>A0A1X4XZ81_9BACT</name>
<proteinExistence type="predicted"/>
<dbReference type="Proteomes" id="UP000194141">
    <property type="component" value="Unassembled WGS sequence"/>
</dbReference>
<reference evidence="2 3" key="1">
    <citation type="journal article" date="2017" name="Front. Microbiol.">
        <title>Genome Sequence of Desulfurella amilsii Strain TR1 and Comparative Genomics of Desulfurellaceae Family.</title>
        <authorList>
            <person name="Florentino A.P."/>
            <person name="Stams A.J."/>
            <person name="Sanchez-Andrea I."/>
        </authorList>
    </citation>
    <scope>NUCLEOTIDE SEQUENCE [LARGE SCALE GENOMIC DNA]</scope>
    <source>
        <strain evidence="2 3">TR1</strain>
    </source>
</reference>
<evidence type="ECO:0000313" key="2">
    <source>
        <dbReference type="EMBL" id="OSS42852.1"/>
    </source>
</evidence>
<dbReference type="EMBL" id="MDSU01000007">
    <property type="protein sequence ID" value="OSS42777.1"/>
    <property type="molecule type" value="Genomic_DNA"/>
</dbReference>